<evidence type="ECO:0000256" key="2">
    <source>
        <dbReference type="ARBA" id="ARBA00022692"/>
    </source>
</evidence>
<evidence type="ECO:0000256" key="6">
    <source>
        <dbReference type="ARBA" id="ARBA00023316"/>
    </source>
</evidence>
<protein>
    <recommendedName>
        <fullName evidence="7">Endolytic murein transglycosylase</fullName>
        <ecNumber evidence="7">4.2.2.29</ecNumber>
    </recommendedName>
    <alternativeName>
        <fullName evidence="7">Peptidoglycan lytic transglycosylase</fullName>
    </alternativeName>
    <alternativeName>
        <fullName evidence="7">Peptidoglycan polymerization terminase</fullName>
    </alternativeName>
</protein>
<keyword evidence="4 7" id="KW-0472">Membrane</keyword>
<evidence type="ECO:0000313" key="8">
    <source>
        <dbReference type="EMBL" id="CAM75915.1"/>
    </source>
</evidence>
<reference evidence="8" key="1">
    <citation type="journal article" date="2007" name="J. Bacteriol.">
        <title>Comparative genome analysis of four magnetotactic bacteria reveals a complex set of group-specific genes implicated in magnetosome biomineralization and function.</title>
        <authorList>
            <person name="Richter M."/>
            <person name="Kube M."/>
            <person name="Bazylinski D.A."/>
            <person name="Lombardot T."/>
            <person name="Gloeckner F.O."/>
            <person name="Reinhardt R."/>
            <person name="Schueler D."/>
        </authorList>
    </citation>
    <scope>NUCLEOTIDE SEQUENCE</scope>
    <source>
        <strain evidence="8">MSR-1</strain>
    </source>
</reference>
<comment type="catalytic activity">
    <reaction evidence="7">
        <text>a peptidoglycan chain = a peptidoglycan chain with N-acetyl-1,6-anhydromuramyl-[peptide] at the reducing end + a peptidoglycan chain with N-acetylglucosamine at the non-reducing end.</text>
        <dbReference type="EC" id="4.2.2.29"/>
    </reaction>
</comment>
<evidence type="ECO:0000256" key="3">
    <source>
        <dbReference type="ARBA" id="ARBA00022989"/>
    </source>
</evidence>
<comment type="similarity">
    <text evidence="7">Belongs to the transglycosylase MltG family.</text>
</comment>
<keyword evidence="6 7" id="KW-0961">Cell wall biogenesis/degradation</keyword>
<dbReference type="HAMAP" id="MF_02065">
    <property type="entry name" value="MltG"/>
    <property type="match status" value="1"/>
</dbReference>
<dbReference type="PANTHER" id="PTHR30518">
    <property type="entry name" value="ENDOLYTIC MUREIN TRANSGLYCOSYLASE"/>
    <property type="match status" value="1"/>
</dbReference>
<dbReference type="EMBL" id="CU459003">
    <property type="protein sequence ID" value="CAM75915.1"/>
    <property type="molecule type" value="Genomic_DNA"/>
</dbReference>
<dbReference type="EC" id="4.2.2.29" evidence="7"/>
<gene>
    <name evidence="7" type="primary">mltG</name>
    <name evidence="8" type="ORF">MGR_2291</name>
</gene>
<evidence type="ECO:0000256" key="5">
    <source>
        <dbReference type="ARBA" id="ARBA00023239"/>
    </source>
</evidence>
<dbReference type="PANTHER" id="PTHR30518:SF2">
    <property type="entry name" value="ENDOLYTIC MUREIN TRANSGLYCOSYLASE"/>
    <property type="match status" value="1"/>
</dbReference>
<dbReference type="InterPro" id="IPR003770">
    <property type="entry name" value="MLTG-like"/>
</dbReference>
<keyword evidence="3 7" id="KW-1133">Transmembrane helix</keyword>
<keyword evidence="2 7" id="KW-0812">Transmembrane</keyword>
<dbReference type="Pfam" id="PF02618">
    <property type="entry name" value="YceG"/>
    <property type="match status" value="1"/>
</dbReference>
<keyword evidence="7" id="KW-0997">Cell inner membrane</keyword>
<dbReference type="RefSeq" id="WP_106001574.1">
    <property type="nucleotide sequence ID" value="NZ_CP027527.1"/>
</dbReference>
<evidence type="ECO:0000256" key="4">
    <source>
        <dbReference type="ARBA" id="ARBA00023136"/>
    </source>
</evidence>
<comment type="function">
    <text evidence="7">Functions as a peptidoglycan terminase that cleaves nascent peptidoglycan strands endolytically to terminate their elongation.</text>
</comment>
<feature type="site" description="Important for catalytic activity" evidence="7">
    <location>
        <position position="201"/>
    </location>
</feature>
<evidence type="ECO:0000256" key="7">
    <source>
        <dbReference type="HAMAP-Rule" id="MF_02065"/>
    </source>
</evidence>
<dbReference type="GO" id="GO:0005886">
    <property type="term" value="C:plasma membrane"/>
    <property type="evidence" value="ECO:0007669"/>
    <property type="project" value="UniProtKB-UniRule"/>
</dbReference>
<dbReference type="GO" id="GO:0009252">
    <property type="term" value="P:peptidoglycan biosynthetic process"/>
    <property type="evidence" value="ECO:0007669"/>
    <property type="project" value="UniProtKB-UniRule"/>
</dbReference>
<dbReference type="CDD" id="cd08010">
    <property type="entry name" value="MltG_like"/>
    <property type="match status" value="1"/>
</dbReference>
<sequence length="326" mass="36080">MRLIAKLIAVLAVLAIAVGTWAALEGHRRFTGPGKLAEPITIVIPKGAGLEAIARRLEANKVVPDRFSFMIGTRLRQVVLKAGEYEFPARISAEEAMRMIAEGRTVKHKLTIAEGLTVRQILAELDQADFLAGKVTKMPAEGWLLPETWVLSRDDDRAELVARMEKSMRQTLDELWAKRAADLPLKSPEEALILASVVERETGLKAERPMVAGVFINRLRLGMRLQSDPTVIYGLSEGMGVLDRPLTRADLEKPHAWNTYVIDRLPKTAIANPGRASLEAVLNPARTDALYFVADGSGGHAFAKSLDEHNRNVGTWRKVEKERKGR</sequence>
<dbReference type="Gene3D" id="3.30.160.60">
    <property type="entry name" value="Classic Zinc Finger"/>
    <property type="match status" value="1"/>
</dbReference>
<accession>A4TZ58</accession>
<organism evidence="8">
    <name type="scientific">Magnetospirillum gryphiswaldense</name>
    <dbReference type="NCBI Taxonomy" id="55518"/>
    <lineage>
        <taxon>Bacteria</taxon>
        <taxon>Pseudomonadati</taxon>
        <taxon>Pseudomonadota</taxon>
        <taxon>Alphaproteobacteria</taxon>
        <taxon>Rhodospirillales</taxon>
        <taxon>Rhodospirillaceae</taxon>
        <taxon>Magnetospirillum</taxon>
    </lineage>
</organism>
<name>A4TZ58_9PROT</name>
<evidence type="ECO:0000256" key="1">
    <source>
        <dbReference type="ARBA" id="ARBA00022475"/>
    </source>
</evidence>
<proteinExistence type="inferred from homology"/>
<dbReference type="AlphaFoldDB" id="A4TZ58"/>
<dbReference type="Gene3D" id="3.30.1490.480">
    <property type="entry name" value="Endolytic murein transglycosylase"/>
    <property type="match status" value="1"/>
</dbReference>
<dbReference type="GO" id="GO:0008932">
    <property type="term" value="F:lytic endotransglycosylase activity"/>
    <property type="evidence" value="ECO:0007669"/>
    <property type="project" value="UniProtKB-UniRule"/>
</dbReference>
<dbReference type="NCBIfam" id="TIGR00247">
    <property type="entry name" value="endolytic transglycosylase MltG"/>
    <property type="match status" value="1"/>
</dbReference>
<keyword evidence="5 7" id="KW-0456">Lyase</keyword>
<dbReference type="GO" id="GO:0071555">
    <property type="term" value="P:cell wall organization"/>
    <property type="evidence" value="ECO:0007669"/>
    <property type="project" value="UniProtKB-KW"/>
</dbReference>
<keyword evidence="1 7" id="KW-1003">Cell membrane</keyword>